<organism evidence="2 3">
    <name type="scientific">Liparis tanakae</name>
    <name type="common">Tanaka's snailfish</name>
    <dbReference type="NCBI Taxonomy" id="230148"/>
    <lineage>
        <taxon>Eukaryota</taxon>
        <taxon>Metazoa</taxon>
        <taxon>Chordata</taxon>
        <taxon>Craniata</taxon>
        <taxon>Vertebrata</taxon>
        <taxon>Euteleostomi</taxon>
        <taxon>Actinopterygii</taxon>
        <taxon>Neopterygii</taxon>
        <taxon>Teleostei</taxon>
        <taxon>Neoteleostei</taxon>
        <taxon>Acanthomorphata</taxon>
        <taxon>Eupercaria</taxon>
        <taxon>Perciformes</taxon>
        <taxon>Cottioidei</taxon>
        <taxon>Cottales</taxon>
        <taxon>Liparidae</taxon>
        <taxon>Liparis</taxon>
    </lineage>
</organism>
<evidence type="ECO:0000313" key="3">
    <source>
        <dbReference type="Proteomes" id="UP000314294"/>
    </source>
</evidence>
<keyword evidence="3" id="KW-1185">Reference proteome</keyword>
<dbReference type="AlphaFoldDB" id="A0A4Z2IQX2"/>
<feature type="compositionally biased region" description="Low complexity" evidence="1">
    <location>
        <begin position="22"/>
        <end position="34"/>
    </location>
</feature>
<proteinExistence type="predicted"/>
<protein>
    <submittedName>
        <fullName evidence="2">Uncharacterized protein</fullName>
    </submittedName>
</protein>
<name>A0A4Z2IQX2_9TELE</name>
<dbReference type="EMBL" id="SRLO01000063">
    <property type="protein sequence ID" value="TNN79632.1"/>
    <property type="molecule type" value="Genomic_DNA"/>
</dbReference>
<comment type="caution">
    <text evidence="2">The sequence shown here is derived from an EMBL/GenBank/DDBJ whole genome shotgun (WGS) entry which is preliminary data.</text>
</comment>
<evidence type="ECO:0000256" key="1">
    <source>
        <dbReference type="SAM" id="MobiDB-lite"/>
    </source>
</evidence>
<reference evidence="2 3" key="1">
    <citation type="submission" date="2019-03" db="EMBL/GenBank/DDBJ databases">
        <title>First draft genome of Liparis tanakae, snailfish: a comprehensive survey of snailfish specific genes.</title>
        <authorList>
            <person name="Kim W."/>
            <person name="Song I."/>
            <person name="Jeong J.-H."/>
            <person name="Kim D."/>
            <person name="Kim S."/>
            <person name="Ryu S."/>
            <person name="Song J.Y."/>
            <person name="Lee S.K."/>
        </authorList>
    </citation>
    <scope>NUCLEOTIDE SEQUENCE [LARGE SCALE GENOMIC DNA]</scope>
    <source>
        <tissue evidence="2">Muscle</tissue>
    </source>
</reference>
<accession>A0A4Z2IQX2</accession>
<feature type="region of interest" description="Disordered" evidence="1">
    <location>
        <begin position="15"/>
        <end position="39"/>
    </location>
</feature>
<evidence type="ECO:0000313" key="2">
    <source>
        <dbReference type="EMBL" id="TNN79632.1"/>
    </source>
</evidence>
<gene>
    <name evidence="2" type="ORF">EYF80_010214</name>
</gene>
<sequence>MLAMDVFLYLSDAPSKTTSHHASSLSLPPQASAAGAKTHGGQLTFSPLLDQETHWNIDEKIDIALMFVY</sequence>
<dbReference type="Proteomes" id="UP000314294">
    <property type="component" value="Unassembled WGS sequence"/>
</dbReference>